<comment type="caution">
    <text evidence="8">Lacks conserved residue(s) required for the propagation of feature annotation.</text>
</comment>
<dbReference type="PATRIC" id="fig|455434.6.peg.355"/>
<gene>
    <name evidence="8 10" type="primary">tmk</name>
    <name evidence="10" type="ordered locus">TPASS_0354</name>
</gene>
<evidence type="ECO:0000256" key="4">
    <source>
        <dbReference type="ARBA" id="ARBA00022741"/>
    </source>
</evidence>
<evidence type="ECO:0000256" key="8">
    <source>
        <dbReference type="HAMAP-Rule" id="MF_00165"/>
    </source>
</evidence>
<keyword evidence="2 8" id="KW-0808">Transferase</keyword>
<dbReference type="EMBL" id="CP000805">
    <property type="protein sequence ID" value="ACD70780.1"/>
    <property type="molecule type" value="Genomic_DNA"/>
</dbReference>
<sequence>MNILHNFVVFEGIDGTGTSTQLRALERHFQARKDMVFTQEPTGGEIGTLIRDVLQKRVIMSSKALGLLFAADRHEHLEGAGGINDCLAEGKIVLCDRYVFSSLVYQGMAVSGSFAYELNKEFPLPEVVFYFDAPIEVCVERITARGLQTELYEYTSFQEKARKGYETIFRKCRHLYPAMKVIEIDAREEIEVVHERILHHLREYRRLK</sequence>
<accession>A0A0H3BI76</accession>
<dbReference type="Gene3D" id="3.40.50.300">
    <property type="entry name" value="P-loop containing nucleotide triphosphate hydrolases"/>
    <property type="match status" value="1"/>
</dbReference>
<organism evidence="10 11">
    <name type="scientific">Treponema pallidum subsp. pallidum (strain SS14)</name>
    <dbReference type="NCBI Taxonomy" id="455434"/>
    <lineage>
        <taxon>Bacteria</taxon>
        <taxon>Pseudomonadati</taxon>
        <taxon>Spirochaetota</taxon>
        <taxon>Spirochaetia</taxon>
        <taxon>Spirochaetales</taxon>
        <taxon>Treponemataceae</taxon>
        <taxon>Treponema</taxon>
    </lineage>
</organism>
<dbReference type="PANTHER" id="PTHR10344">
    <property type="entry name" value="THYMIDYLATE KINASE"/>
    <property type="match status" value="1"/>
</dbReference>
<evidence type="ECO:0000256" key="3">
    <source>
        <dbReference type="ARBA" id="ARBA00022727"/>
    </source>
</evidence>
<comment type="similarity">
    <text evidence="1 8">Belongs to the thymidylate kinase family.</text>
</comment>
<dbReference type="SUPFAM" id="SSF52540">
    <property type="entry name" value="P-loop containing nucleoside triphosphate hydrolases"/>
    <property type="match status" value="1"/>
</dbReference>
<dbReference type="CDD" id="cd01672">
    <property type="entry name" value="TMPK"/>
    <property type="match status" value="1"/>
</dbReference>
<evidence type="ECO:0000313" key="11">
    <source>
        <dbReference type="Proteomes" id="UP000001202"/>
    </source>
</evidence>
<dbReference type="SMR" id="A0A0H3BI76"/>
<dbReference type="HAMAP" id="MF_00165">
    <property type="entry name" value="Thymidylate_kinase"/>
    <property type="match status" value="1"/>
</dbReference>
<dbReference type="Pfam" id="PF02223">
    <property type="entry name" value="Thymidylate_kin"/>
    <property type="match status" value="1"/>
</dbReference>
<dbReference type="InterPro" id="IPR039430">
    <property type="entry name" value="Thymidylate_kin-like_dom"/>
</dbReference>
<dbReference type="GO" id="GO:0004798">
    <property type="term" value="F:dTMP kinase activity"/>
    <property type="evidence" value="ECO:0007669"/>
    <property type="project" value="UniProtKB-UniRule"/>
</dbReference>
<keyword evidence="3 8" id="KW-0545">Nucleotide biosynthesis</keyword>
<proteinExistence type="inferred from homology"/>
<reference evidence="10 11" key="1">
    <citation type="journal article" date="2008" name="BMC Microbiol.">
        <title>Complete genome sequence of Treponema pallidum ssp. pallidum strain SS14 determined with oligonucleotide arrays.</title>
        <authorList>
            <person name="Matejkova P."/>
            <person name="Strouhal M."/>
            <person name="Smajs D."/>
            <person name="Norris S.J."/>
            <person name="Palzkill T."/>
            <person name="Petrosino J.F."/>
            <person name="Sodergren E."/>
            <person name="Norton J.E."/>
            <person name="Singh J."/>
            <person name="Richmond T.A."/>
            <person name="Molla M.N."/>
            <person name="Albert T.J."/>
            <person name="Weinstock G.M."/>
        </authorList>
    </citation>
    <scope>NUCLEOTIDE SEQUENCE [LARGE SCALE GENOMIC DNA]</scope>
    <source>
        <strain evidence="10 11">SS14</strain>
    </source>
</reference>
<dbReference type="KEGG" id="tpp:TPASS_0354"/>
<dbReference type="EC" id="2.7.4.9" evidence="8"/>
<name>A0A0H3BI76_TREPS</name>
<dbReference type="PROSITE" id="PS01331">
    <property type="entry name" value="THYMIDYLATE_KINASE"/>
    <property type="match status" value="1"/>
</dbReference>
<dbReference type="GO" id="GO:0006227">
    <property type="term" value="P:dUDP biosynthetic process"/>
    <property type="evidence" value="ECO:0007669"/>
    <property type="project" value="TreeGrafter"/>
</dbReference>
<keyword evidence="6 8" id="KW-0067">ATP-binding</keyword>
<dbReference type="Proteomes" id="UP000001202">
    <property type="component" value="Chromosome"/>
</dbReference>
<evidence type="ECO:0000256" key="2">
    <source>
        <dbReference type="ARBA" id="ARBA00022679"/>
    </source>
</evidence>
<evidence type="ECO:0000256" key="6">
    <source>
        <dbReference type="ARBA" id="ARBA00022840"/>
    </source>
</evidence>
<evidence type="ECO:0000313" key="10">
    <source>
        <dbReference type="EMBL" id="ACD70780.1"/>
    </source>
</evidence>
<evidence type="ECO:0000259" key="9">
    <source>
        <dbReference type="Pfam" id="PF02223"/>
    </source>
</evidence>
<comment type="function">
    <text evidence="8">Phosphorylation of dTMP to form dTDP in both de novo and salvage pathways of dTTP synthesis.</text>
</comment>
<dbReference type="GO" id="GO:0005524">
    <property type="term" value="F:ATP binding"/>
    <property type="evidence" value="ECO:0007669"/>
    <property type="project" value="UniProtKB-UniRule"/>
</dbReference>
<evidence type="ECO:0000256" key="1">
    <source>
        <dbReference type="ARBA" id="ARBA00009776"/>
    </source>
</evidence>
<dbReference type="GO" id="GO:0006233">
    <property type="term" value="P:dTDP biosynthetic process"/>
    <property type="evidence" value="ECO:0007669"/>
    <property type="project" value="InterPro"/>
</dbReference>
<keyword evidence="4 8" id="KW-0547">Nucleotide-binding</keyword>
<dbReference type="InterPro" id="IPR018095">
    <property type="entry name" value="Thymidylate_kin_CS"/>
</dbReference>
<dbReference type="RefSeq" id="WP_010881802.1">
    <property type="nucleotide sequence ID" value="NC_010741.1"/>
</dbReference>
<dbReference type="GeneID" id="93876133"/>
<comment type="catalytic activity">
    <reaction evidence="7 8">
        <text>dTMP + ATP = dTDP + ADP</text>
        <dbReference type="Rhea" id="RHEA:13517"/>
        <dbReference type="ChEBI" id="CHEBI:30616"/>
        <dbReference type="ChEBI" id="CHEBI:58369"/>
        <dbReference type="ChEBI" id="CHEBI:63528"/>
        <dbReference type="ChEBI" id="CHEBI:456216"/>
        <dbReference type="EC" id="2.7.4.9"/>
    </reaction>
</comment>
<feature type="domain" description="Thymidylate kinase-like" evidence="9">
    <location>
        <begin position="10"/>
        <end position="197"/>
    </location>
</feature>
<dbReference type="AlphaFoldDB" id="A0A0H3BI76"/>
<dbReference type="InterPro" id="IPR018094">
    <property type="entry name" value="Thymidylate_kinase"/>
</dbReference>
<dbReference type="GO" id="GO:0005737">
    <property type="term" value="C:cytoplasm"/>
    <property type="evidence" value="ECO:0007669"/>
    <property type="project" value="TreeGrafter"/>
</dbReference>
<protein>
    <recommendedName>
        <fullName evidence="8">Thymidylate kinase</fullName>
        <ecNumber evidence="8">2.7.4.9</ecNumber>
    </recommendedName>
    <alternativeName>
        <fullName evidence="8">dTMP kinase</fullName>
    </alternativeName>
</protein>
<evidence type="ECO:0000256" key="7">
    <source>
        <dbReference type="ARBA" id="ARBA00048743"/>
    </source>
</evidence>
<dbReference type="GO" id="GO:0006235">
    <property type="term" value="P:dTTP biosynthetic process"/>
    <property type="evidence" value="ECO:0007669"/>
    <property type="project" value="UniProtKB-UniRule"/>
</dbReference>
<dbReference type="NCBIfam" id="TIGR00041">
    <property type="entry name" value="DTMP_kinase"/>
    <property type="match status" value="1"/>
</dbReference>
<dbReference type="InterPro" id="IPR027417">
    <property type="entry name" value="P-loop_NTPase"/>
</dbReference>
<dbReference type="PANTHER" id="PTHR10344:SF4">
    <property type="entry name" value="UMP-CMP KINASE 2, MITOCHONDRIAL"/>
    <property type="match status" value="1"/>
</dbReference>
<keyword evidence="5 8" id="KW-0418">Kinase</keyword>
<evidence type="ECO:0000256" key="5">
    <source>
        <dbReference type="ARBA" id="ARBA00022777"/>
    </source>
</evidence>